<dbReference type="InterPro" id="IPR010364">
    <property type="entry name" value="Uncharacterised_IM_CreD"/>
</dbReference>
<comment type="caution">
    <text evidence="2">The sequence shown here is derived from an EMBL/GenBank/DDBJ whole genome shotgun (WGS) entry which is preliminary data.</text>
</comment>
<proteinExistence type="predicted"/>
<feature type="transmembrane region" description="Helical" evidence="1">
    <location>
        <begin position="390"/>
        <end position="410"/>
    </location>
</feature>
<dbReference type="Pfam" id="PF06123">
    <property type="entry name" value="CreD"/>
    <property type="match status" value="1"/>
</dbReference>
<feature type="transmembrane region" description="Helical" evidence="1">
    <location>
        <begin position="58"/>
        <end position="78"/>
    </location>
</feature>
<keyword evidence="1" id="KW-0812">Transmembrane</keyword>
<dbReference type="PATRIC" id="fig|1429438.4.peg.668"/>
<keyword evidence="1" id="KW-0472">Membrane</keyword>
<dbReference type="Proteomes" id="UP000019141">
    <property type="component" value="Unassembled WGS sequence"/>
</dbReference>
<evidence type="ECO:0000313" key="2">
    <source>
        <dbReference type="EMBL" id="ETX02721.1"/>
    </source>
</evidence>
<dbReference type="PANTHER" id="PTHR30092:SF0">
    <property type="entry name" value="INNER MEMBRANE PROTEIN CRED"/>
    <property type="match status" value="1"/>
</dbReference>
<accession>W4LY90</accession>
<evidence type="ECO:0008006" key="4">
    <source>
        <dbReference type="Google" id="ProtNLM"/>
    </source>
</evidence>
<evidence type="ECO:0000256" key="1">
    <source>
        <dbReference type="SAM" id="Phobius"/>
    </source>
</evidence>
<reference evidence="2 3" key="1">
    <citation type="journal article" date="2014" name="Nature">
        <title>An environmental bacterial taxon with a large and distinct metabolic repertoire.</title>
        <authorList>
            <person name="Wilson M.C."/>
            <person name="Mori T."/>
            <person name="Ruckert C."/>
            <person name="Uria A.R."/>
            <person name="Helf M.J."/>
            <person name="Takada K."/>
            <person name="Gernert C."/>
            <person name="Steffens U.A."/>
            <person name="Heycke N."/>
            <person name="Schmitt S."/>
            <person name="Rinke C."/>
            <person name="Helfrich E.J."/>
            <person name="Brachmann A.O."/>
            <person name="Gurgui C."/>
            <person name="Wakimoto T."/>
            <person name="Kracht M."/>
            <person name="Crusemann M."/>
            <person name="Hentschel U."/>
            <person name="Abe I."/>
            <person name="Matsunaga S."/>
            <person name="Kalinowski J."/>
            <person name="Takeyama H."/>
            <person name="Piel J."/>
        </authorList>
    </citation>
    <scope>NUCLEOTIDE SEQUENCE [LARGE SCALE GENOMIC DNA]</scope>
    <source>
        <strain evidence="3">TSY1</strain>
    </source>
</reference>
<feature type="transmembrane region" description="Helical" evidence="1">
    <location>
        <begin position="445"/>
        <end position="462"/>
    </location>
</feature>
<dbReference type="HOGENOM" id="CLU_036281_1_0_7"/>
<feature type="transmembrane region" description="Helical" evidence="1">
    <location>
        <begin position="364"/>
        <end position="383"/>
    </location>
</feature>
<dbReference type="NCBIfam" id="NF008712">
    <property type="entry name" value="PRK11715.1-1"/>
    <property type="match status" value="1"/>
</dbReference>
<dbReference type="EMBL" id="AZHW01000111">
    <property type="protein sequence ID" value="ETX02721.1"/>
    <property type="molecule type" value="Genomic_DNA"/>
</dbReference>
<sequence>MDMLFGLLGLLVVLVCLGGAAFVGYIFVRRFWLQSGEDRNGDAMMSVRRDLRSVLDSITLRMILVAFLGLVMLIPLAFVDDIVDERHGLYQSVLRDIAGSWGEQQTLSAPLLVVPYVERFDTKENVRDKNGHVQTISRTKRTLDAAVTLPHTLDIRLTLSEAFRRRGIYQSLVYNAEITLSGTFASRPAVEELSEHIERIDWHKAYLVFGLSDTRAIHEVAALKWNDTEWPLSPGTRQTKLVEAGFHAPLGDELSQSQGGHRFELRFSVNGSEAFLFAPLGQTTEVHMTSTWPHPSFIGKVLPGQYTVRSDGFDANWAIPHLARHYPQLWSLNRASYDVNSFTAGVRLFEPVFLYSLVTRAVKYGLLFIALTFMIFLIFEVTVQARLHVVQYGLIGLALTLFYLTLLSLAEHIDFLPAYLSASSIIILMITCYTAAALRSAVRATIIFVLLIGLYTLLYSLLQLEDYALLMGTGLLLAVVIVLMYVTRHMRSGTAGEEADELADSGHSTSPG</sequence>
<name>W4LY90_ENTF1</name>
<keyword evidence="1" id="KW-1133">Transmembrane helix</keyword>
<dbReference type="GO" id="GO:0005886">
    <property type="term" value="C:plasma membrane"/>
    <property type="evidence" value="ECO:0007669"/>
    <property type="project" value="TreeGrafter"/>
</dbReference>
<feature type="transmembrane region" description="Helical" evidence="1">
    <location>
        <begin position="468"/>
        <end position="486"/>
    </location>
</feature>
<evidence type="ECO:0000313" key="3">
    <source>
        <dbReference type="Proteomes" id="UP000019141"/>
    </source>
</evidence>
<feature type="transmembrane region" description="Helical" evidence="1">
    <location>
        <begin position="6"/>
        <end position="28"/>
    </location>
</feature>
<organism evidence="2 3">
    <name type="scientific">Entotheonella factor</name>
    <dbReference type="NCBI Taxonomy" id="1429438"/>
    <lineage>
        <taxon>Bacteria</taxon>
        <taxon>Pseudomonadati</taxon>
        <taxon>Nitrospinota/Tectimicrobiota group</taxon>
        <taxon>Candidatus Tectimicrobiota</taxon>
        <taxon>Candidatus Entotheonellia</taxon>
        <taxon>Candidatus Entotheonellales</taxon>
        <taxon>Candidatus Entotheonellaceae</taxon>
        <taxon>Candidatus Entotheonella</taxon>
    </lineage>
</organism>
<dbReference type="PIRSF" id="PIRSF004548">
    <property type="entry name" value="CreD"/>
    <property type="match status" value="1"/>
</dbReference>
<gene>
    <name evidence="2" type="ORF">ETSY1_02505</name>
</gene>
<dbReference type="AlphaFoldDB" id="W4LY90"/>
<dbReference type="PANTHER" id="PTHR30092">
    <property type="entry name" value="INNER MEMBRANE PROTEIN CRED"/>
    <property type="match status" value="1"/>
</dbReference>
<feature type="transmembrane region" description="Helical" evidence="1">
    <location>
        <begin position="416"/>
        <end position="438"/>
    </location>
</feature>
<protein>
    <recommendedName>
        <fullName evidence="4">Inner membrane protein</fullName>
    </recommendedName>
</protein>
<keyword evidence="3" id="KW-1185">Reference proteome</keyword>